<dbReference type="AlphaFoldDB" id="A0A9Q0DAJ2"/>
<sequence>MSQRASAIVTQPMESPTAQQRKLPGALCPPQPGVAKEGVEPLSIMGSMMPIMNAEFDHGGPSGPQWPTGHEALPRGPAFHGWLWAPGAGWLVGGGDQLALCS</sequence>
<protein>
    <submittedName>
        <fullName evidence="2">Uncharacterized protein</fullName>
    </submittedName>
</protein>
<dbReference type="EMBL" id="JANIIK010000118">
    <property type="protein sequence ID" value="KAJ3584909.1"/>
    <property type="molecule type" value="Genomic_DNA"/>
</dbReference>
<reference evidence="2" key="1">
    <citation type="submission" date="2022-07" db="EMBL/GenBank/DDBJ databases">
        <title>Chromosome-level genome of Muraenolepis orangiensis.</title>
        <authorList>
            <person name="Kim J."/>
        </authorList>
    </citation>
    <scope>NUCLEOTIDE SEQUENCE</scope>
    <source>
        <strain evidence="2">KU_S4_2022</strain>
        <tissue evidence="2">Muscle</tissue>
    </source>
</reference>
<evidence type="ECO:0000256" key="1">
    <source>
        <dbReference type="SAM" id="MobiDB-lite"/>
    </source>
</evidence>
<keyword evidence="3" id="KW-1185">Reference proteome</keyword>
<evidence type="ECO:0000313" key="2">
    <source>
        <dbReference type="EMBL" id="KAJ3584909.1"/>
    </source>
</evidence>
<dbReference type="Proteomes" id="UP001148018">
    <property type="component" value="Unassembled WGS sequence"/>
</dbReference>
<feature type="region of interest" description="Disordered" evidence="1">
    <location>
        <begin position="1"/>
        <end position="33"/>
    </location>
</feature>
<gene>
    <name evidence="2" type="ORF">NHX12_013632</name>
</gene>
<feature type="compositionally biased region" description="Polar residues" evidence="1">
    <location>
        <begin position="1"/>
        <end position="20"/>
    </location>
</feature>
<organism evidence="2 3">
    <name type="scientific">Muraenolepis orangiensis</name>
    <name type="common">Patagonian moray cod</name>
    <dbReference type="NCBI Taxonomy" id="630683"/>
    <lineage>
        <taxon>Eukaryota</taxon>
        <taxon>Metazoa</taxon>
        <taxon>Chordata</taxon>
        <taxon>Craniata</taxon>
        <taxon>Vertebrata</taxon>
        <taxon>Euteleostomi</taxon>
        <taxon>Actinopterygii</taxon>
        <taxon>Neopterygii</taxon>
        <taxon>Teleostei</taxon>
        <taxon>Neoteleostei</taxon>
        <taxon>Acanthomorphata</taxon>
        <taxon>Zeiogadaria</taxon>
        <taxon>Gadariae</taxon>
        <taxon>Gadiformes</taxon>
        <taxon>Muraenolepidoidei</taxon>
        <taxon>Muraenolepididae</taxon>
        <taxon>Muraenolepis</taxon>
    </lineage>
</organism>
<proteinExistence type="predicted"/>
<accession>A0A9Q0DAJ2</accession>
<evidence type="ECO:0000313" key="3">
    <source>
        <dbReference type="Proteomes" id="UP001148018"/>
    </source>
</evidence>
<comment type="caution">
    <text evidence="2">The sequence shown here is derived from an EMBL/GenBank/DDBJ whole genome shotgun (WGS) entry which is preliminary data.</text>
</comment>
<name>A0A9Q0DAJ2_9TELE</name>
<feature type="region of interest" description="Disordered" evidence="1">
    <location>
        <begin position="53"/>
        <end position="73"/>
    </location>
</feature>